<feature type="region of interest" description="Disordered" evidence="1">
    <location>
        <begin position="350"/>
        <end position="418"/>
    </location>
</feature>
<evidence type="ECO:0000256" key="1">
    <source>
        <dbReference type="SAM" id="MobiDB-lite"/>
    </source>
</evidence>
<accession>A0A9P3USK0</accession>
<feature type="transmembrane region" description="Helical" evidence="2">
    <location>
        <begin position="75"/>
        <end position="101"/>
    </location>
</feature>
<evidence type="ECO:0000313" key="3">
    <source>
        <dbReference type="EMBL" id="GLB42565.1"/>
    </source>
</evidence>
<protein>
    <submittedName>
        <fullName evidence="3">Uncharacterized protein</fullName>
    </submittedName>
</protein>
<dbReference type="EMBL" id="BRPK01000012">
    <property type="protein sequence ID" value="GLB42565.1"/>
    <property type="molecule type" value="Genomic_DNA"/>
</dbReference>
<keyword evidence="2" id="KW-0472">Membrane</keyword>
<evidence type="ECO:0000256" key="2">
    <source>
        <dbReference type="SAM" id="Phobius"/>
    </source>
</evidence>
<feature type="compositionally biased region" description="Pro residues" evidence="1">
    <location>
        <begin position="403"/>
        <end position="414"/>
    </location>
</feature>
<feature type="compositionally biased region" description="Low complexity" evidence="1">
    <location>
        <begin position="350"/>
        <end position="365"/>
    </location>
</feature>
<organism evidence="3 4">
    <name type="scientific">Lyophyllum shimeji</name>
    <name type="common">Hon-shimeji</name>
    <name type="synonym">Tricholoma shimeji</name>
    <dbReference type="NCBI Taxonomy" id="47721"/>
    <lineage>
        <taxon>Eukaryota</taxon>
        <taxon>Fungi</taxon>
        <taxon>Dikarya</taxon>
        <taxon>Basidiomycota</taxon>
        <taxon>Agaricomycotina</taxon>
        <taxon>Agaricomycetes</taxon>
        <taxon>Agaricomycetidae</taxon>
        <taxon>Agaricales</taxon>
        <taxon>Tricholomatineae</taxon>
        <taxon>Lyophyllaceae</taxon>
        <taxon>Lyophyllum</taxon>
    </lineage>
</organism>
<keyword evidence="4" id="KW-1185">Reference proteome</keyword>
<feature type="transmembrane region" description="Helical" evidence="2">
    <location>
        <begin position="107"/>
        <end position="129"/>
    </location>
</feature>
<feature type="transmembrane region" description="Helical" evidence="2">
    <location>
        <begin position="141"/>
        <end position="164"/>
    </location>
</feature>
<proteinExistence type="predicted"/>
<keyword evidence="2" id="KW-1133">Transmembrane helix</keyword>
<feature type="transmembrane region" description="Helical" evidence="2">
    <location>
        <begin position="29"/>
        <end position="54"/>
    </location>
</feature>
<reference evidence="3" key="1">
    <citation type="submission" date="2022-07" db="EMBL/GenBank/DDBJ databases">
        <title>The genome of Lyophyllum shimeji provides insight into the initial evolution of ectomycorrhizal fungal genome.</title>
        <authorList>
            <person name="Kobayashi Y."/>
            <person name="Shibata T."/>
            <person name="Hirakawa H."/>
            <person name="Shigenobu S."/>
            <person name="Nishiyama T."/>
            <person name="Yamada A."/>
            <person name="Hasebe M."/>
            <person name="Kawaguchi M."/>
        </authorList>
    </citation>
    <scope>NUCLEOTIDE SEQUENCE</scope>
    <source>
        <strain evidence="3">AT787</strain>
    </source>
</reference>
<dbReference type="AlphaFoldDB" id="A0A9P3USK0"/>
<evidence type="ECO:0000313" key="4">
    <source>
        <dbReference type="Proteomes" id="UP001063166"/>
    </source>
</evidence>
<dbReference type="Proteomes" id="UP001063166">
    <property type="component" value="Unassembled WGS sequence"/>
</dbReference>
<gene>
    <name evidence="3" type="ORF">LshimejAT787_1200140</name>
</gene>
<name>A0A9P3USK0_LYOSH</name>
<feature type="transmembrane region" description="Helical" evidence="2">
    <location>
        <begin position="257"/>
        <end position="275"/>
    </location>
</feature>
<dbReference type="OrthoDB" id="3235847at2759"/>
<comment type="caution">
    <text evidence="3">The sequence shown here is derived from an EMBL/GenBank/DDBJ whole genome shotgun (WGS) entry which is preliminary data.</text>
</comment>
<feature type="transmembrane region" description="Helical" evidence="2">
    <location>
        <begin position="184"/>
        <end position="207"/>
    </location>
</feature>
<feature type="transmembrane region" description="Helical" evidence="2">
    <location>
        <begin position="228"/>
        <end position="245"/>
    </location>
</feature>
<keyword evidence="2" id="KW-0812">Transmembrane</keyword>
<sequence length="457" mass="49229">MSTPPDAPPAGPSTALIPLPPGFTLDQFLAFQSSLVTISITAAVAFGIVVWDYFYLLPNEYKFYLTTKKEEWETLAPYAFMTLRGAGVVSILATMCISSFQSNHCQAGLMVSQIAAVVAVITSGMAFGYRVMGLWGSRNKPVAAVVAATYVPMVVSWVAVASQYRAIDGPPTPWGSNCQLKPFVPWAPLSHAASCLYNTTILILLVMKFSEQYGQQSKVTFLAYRNSLAHAAIVTAASVTFLIIQTLPPDYKLSKQVALPFSTLVMATIGARVFLSLRLSRLRPSNASQVSRQVPEAYIPSSSIKASVQYKPNDKMAYVTGTMSPVPLPKSDFSVDSKAALSPYLSSSPRILPSASSAASSPGLSDKTLPILPQDFDTPPRSRPLVAPAPPIAPDLPQNPYTTFPPPPPSPPQMPQVMARDGSIDAATPLLATKFSIPRLSGKKSKQEDDYMKSTWI</sequence>